<sequence>MNYLHHPFPFGGSHAIPVDHQHVGYGVPIRHPQLGHPVDTYLLPHAPIDIAEYYHHAAAIEDYDEYTENLSRPRLTKEQVDTLEAQFQAHPKPNSNVKRQLAAQTNLTLPRVANWFQNRRAKAKQQKRQEEFERMQASENGEQWKNSNQNSQQEVKSEERTEQPDSSTTPTQDRASNSPPASPASPLKKNEQSTTPATNQSSGSSEKATDSEMSANAQFNRPGNFNKPIFSDVKYRTSQSPLGTETDSTLTSGLSDWNGNEENSAIWASQNAGDNFGYTHVDRHQSVSTDNPVEIHVHESPQFPSIRFNHELDGWESHNMPNLMGKRPSIQDQNDGFHPIPFHSLHSSLFAEEQRRSSYSSEQSELADTLFHTDINGVVETSPRDPSHMNHLAQLHHHVEPSTNWRYPEKEVDIAARRKRPRPAAIGTSSLARSYGPSSMSPTTRIPCMGAGHVLRHAKSTQNLSPNHNPRYPGIRKASVPQRSPLGMASFAEAGRFNHANAADMMSQVPGLVTTSLAPPTPLTPEDLQTLLPPTPNDSSYSVSPTDDMGCSRFFPMSQSMQVHTESPPDTPLHLGVLSHLQYQPMGLPMSASAQCTSFQDYSLSVPTNQMGSGLWPDTSSMSAPESSQLQQPTIHMPQPTHISPITYGESVDSGNTSVVDEMTSRSESPRCTVKSSSTPPPPPKSSTPGSQKVTEFFIQEFPEQQEAHRRAAQQLPPQKPMNYTFSNHTPNDFSTPYV</sequence>
<dbReference type="OrthoDB" id="6159439at2759"/>
<keyword evidence="5 6" id="KW-0539">Nucleus</keyword>
<dbReference type="InterPro" id="IPR017970">
    <property type="entry name" value="Homeobox_CS"/>
</dbReference>
<feature type="compositionally biased region" description="Polar residues" evidence="8">
    <location>
        <begin position="722"/>
        <end position="739"/>
    </location>
</feature>
<accession>A0A2B7WFJ7</accession>
<dbReference type="Gene3D" id="1.10.10.60">
    <property type="entry name" value="Homeodomain-like"/>
    <property type="match status" value="1"/>
</dbReference>
<evidence type="ECO:0000313" key="10">
    <source>
        <dbReference type="EMBL" id="PGG95250.1"/>
    </source>
</evidence>
<dbReference type="PANTHER" id="PTHR24341:SF6">
    <property type="entry name" value="HOMEOBOX PROTEIN INVECTED"/>
    <property type="match status" value="1"/>
</dbReference>
<evidence type="ECO:0000259" key="9">
    <source>
        <dbReference type="PROSITE" id="PS50071"/>
    </source>
</evidence>
<protein>
    <recommendedName>
        <fullName evidence="9">Homeobox domain-containing protein</fullName>
    </recommendedName>
</protein>
<dbReference type="SMART" id="SM00389">
    <property type="entry name" value="HOX"/>
    <property type="match status" value="1"/>
</dbReference>
<feature type="compositionally biased region" description="Polar residues" evidence="8">
    <location>
        <begin position="192"/>
        <end position="223"/>
    </location>
</feature>
<evidence type="ECO:0000256" key="5">
    <source>
        <dbReference type="ARBA" id="ARBA00023242"/>
    </source>
</evidence>
<feature type="compositionally biased region" description="Polar residues" evidence="8">
    <location>
        <begin position="610"/>
        <end position="634"/>
    </location>
</feature>
<dbReference type="AlphaFoldDB" id="A0A2B7WFJ7"/>
<feature type="compositionally biased region" description="Polar residues" evidence="8">
    <location>
        <begin position="137"/>
        <end position="154"/>
    </location>
</feature>
<dbReference type="GO" id="GO:0003677">
    <property type="term" value="F:DNA binding"/>
    <property type="evidence" value="ECO:0007669"/>
    <property type="project" value="UniProtKB-UniRule"/>
</dbReference>
<dbReference type="Proteomes" id="UP000223968">
    <property type="component" value="Unassembled WGS sequence"/>
</dbReference>
<evidence type="ECO:0000256" key="7">
    <source>
        <dbReference type="RuleBase" id="RU000682"/>
    </source>
</evidence>
<comment type="similarity">
    <text evidence="2">Belongs to the engrailed homeobox family.</text>
</comment>
<comment type="caution">
    <text evidence="10">The sequence shown here is derived from an EMBL/GenBank/DDBJ whole genome shotgun (WGS) entry which is preliminary data.</text>
</comment>
<feature type="compositionally biased region" description="Basic and acidic residues" evidence="8">
    <location>
        <begin position="127"/>
        <end position="136"/>
    </location>
</feature>
<evidence type="ECO:0000256" key="1">
    <source>
        <dbReference type="ARBA" id="ARBA00004123"/>
    </source>
</evidence>
<feature type="compositionally biased region" description="Polar residues" evidence="8">
    <location>
        <begin position="164"/>
        <end position="174"/>
    </location>
</feature>
<evidence type="ECO:0000256" key="2">
    <source>
        <dbReference type="ARBA" id="ARBA00010896"/>
    </source>
</evidence>
<dbReference type="EMBL" id="PDNB01000371">
    <property type="protein sequence ID" value="PGG95250.1"/>
    <property type="molecule type" value="Genomic_DNA"/>
</dbReference>
<dbReference type="InterPro" id="IPR001356">
    <property type="entry name" value="HD"/>
</dbReference>
<evidence type="ECO:0000256" key="6">
    <source>
        <dbReference type="PROSITE-ProRule" id="PRU00108"/>
    </source>
</evidence>
<dbReference type="InterPro" id="IPR009057">
    <property type="entry name" value="Homeodomain-like_sf"/>
</dbReference>
<dbReference type="PROSITE" id="PS00027">
    <property type="entry name" value="HOMEOBOX_1"/>
    <property type="match status" value="1"/>
</dbReference>
<dbReference type="GO" id="GO:0000981">
    <property type="term" value="F:DNA-binding transcription factor activity, RNA polymerase II-specific"/>
    <property type="evidence" value="ECO:0007669"/>
    <property type="project" value="InterPro"/>
</dbReference>
<keyword evidence="3 6" id="KW-0238">DNA-binding</keyword>
<feature type="region of interest" description="Disordered" evidence="8">
    <location>
        <begin position="610"/>
        <end position="739"/>
    </location>
</feature>
<proteinExistence type="inferred from homology"/>
<feature type="region of interest" description="Disordered" evidence="8">
    <location>
        <begin position="119"/>
        <end position="227"/>
    </location>
</feature>
<name>A0A2B7WFJ7_9EURO</name>
<comment type="subcellular location">
    <subcellularLocation>
        <location evidence="1 6 7">Nucleus</location>
    </subcellularLocation>
</comment>
<organism evidence="10 11">
    <name type="scientific">Helicocarpus griseus UAMH5409</name>
    <dbReference type="NCBI Taxonomy" id="1447875"/>
    <lineage>
        <taxon>Eukaryota</taxon>
        <taxon>Fungi</taxon>
        <taxon>Dikarya</taxon>
        <taxon>Ascomycota</taxon>
        <taxon>Pezizomycotina</taxon>
        <taxon>Eurotiomycetes</taxon>
        <taxon>Eurotiomycetidae</taxon>
        <taxon>Onygenales</taxon>
        <taxon>Ajellomycetaceae</taxon>
        <taxon>Helicocarpus</taxon>
    </lineage>
</organism>
<feature type="compositionally biased region" description="Low complexity" evidence="8">
    <location>
        <begin position="687"/>
        <end position="705"/>
    </location>
</feature>
<keyword evidence="4 6" id="KW-0371">Homeobox</keyword>
<dbReference type="PROSITE" id="PS50071">
    <property type="entry name" value="HOMEOBOX_2"/>
    <property type="match status" value="1"/>
</dbReference>
<dbReference type="InterPro" id="IPR050720">
    <property type="entry name" value="Engrailed_Homeobox_TFs"/>
</dbReference>
<gene>
    <name evidence="10" type="ORF">AJ79_10161</name>
</gene>
<dbReference type="Pfam" id="PF00046">
    <property type="entry name" value="Homeodomain"/>
    <property type="match status" value="1"/>
</dbReference>
<reference evidence="10 11" key="1">
    <citation type="submission" date="2017-10" db="EMBL/GenBank/DDBJ databases">
        <title>Comparative genomics in systemic dimorphic fungi from Ajellomycetaceae.</title>
        <authorList>
            <person name="Munoz J.F."/>
            <person name="Mcewen J.G."/>
            <person name="Clay O.K."/>
            <person name="Cuomo C.A."/>
        </authorList>
    </citation>
    <scope>NUCLEOTIDE SEQUENCE [LARGE SCALE GENOMIC DNA]</scope>
    <source>
        <strain evidence="10 11">UAMH5409</strain>
    </source>
</reference>
<dbReference type="CDD" id="cd00086">
    <property type="entry name" value="homeodomain"/>
    <property type="match status" value="1"/>
</dbReference>
<dbReference type="PANTHER" id="PTHR24341">
    <property type="entry name" value="HOMEOBOX PROTEIN ENGRAILED"/>
    <property type="match status" value="1"/>
</dbReference>
<dbReference type="GO" id="GO:0016586">
    <property type="term" value="C:RSC-type complex"/>
    <property type="evidence" value="ECO:0007669"/>
    <property type="project" value="TreeGrafter"/>
</dbReference>
<evidence type="ECO:0000256" key="8">
    <source>
        <dbReference type="SAM" id="MobiDB-lite"/>
    </source>
</evidence>
<feature type="DNA-binding region" description="Homeobox" evidence="6">
    <location>
        <begin position="68"/>
        <end position="127"/>
    </location>
</feature>
<dbReference type="FunFam" id="1.10.10.60:FF:000171">
    <property type="entry name" value="Homeobox transcription factor"/>
    <property type="match status" value="1"/>
</dbReference>
<evidence type="ECO:0000313" key="11">
    <source>
        <dbReference type="Proteomes" id="UP000223968"/>
    </source>
</evidence>
<keyword evidence="11" id="KW-1185">Reference proteome</keyword>
<feature type="domain" description="Homeobox" evidence="9">
    <location>
        <begin position="66"/>
        <end position="126"/>
    </location>
</feature>
<dbReference type="SUPFAM" id="SSF46689">
    <property type="entry name" value="Homeodomain-like"/>
    <property type="match status" value="1"/>
</dbReference>
<dbReference type="STRING" id="1447875.A0A2B7WFJ7"/>
<evidence type="ECO:0000256" key="4">
    <source>
        <dbReference type="ARBA" id="ARBA00023155"/>
    </source>
</evidence>
<evidence type="ECO:0000256" key="3">
    <source>
        <dbReference type="ARBA" id="ARBA00023125"/>
    </source>
</evidence>
<feature type="region of interest" description="Disordered" evidence="8">
    <location>
        <begin position="519"/>
        <end position="545"/>
    </location>
</feature>